<dbReference type="GO" id="GO:0005634">
    <property type="term" value="C:nucleus"/>
    <property type="evidence" value="ECO:0007669"/>
    <property type="project" value="TreeGrafter"/>
</dbReference>
<feature type="compositionally biased region" description="Acidic residues" evidence="6">
    <location>
        <begin position="1"/>
        <end position="10"/>
    </location>
</feature>
<evidence type="ECO:0000256" key="2">
    <source>
        <dbReference type="ARBA" id="ARBA00023125"/>
    </source>
</evidence>
<dbReference type="PROSITE" id="PS00463">
    <property type="entry name" value="ZN2_CY6_FUNGAL_1"/>
    <property type="match status" value="2"/>
</dbReference>
<proteinExistence type="inferred from homology"/>
<dbReference type="Gene3D" id="3.40.50.300">
    <property type="entry name" value="P-loop containing nucleotide triphosphate hydrolases"/>
    <property type="match status" value="1"/>
</dbReference>
<dbReference type="AlphaFoldDB" id="A0A8H5GR37"/>
<evidence type="ECO:0000256" key="6">
    <source>
        <dbReference type="SAM" id="MobiDB-lite"/>
    </source>
</evidence>
<keyword evidence="4" id="KW-0539">Nucleus</keyword>
<evidence type="ECO:0008006" key="11">
    <source>
        <dbReference type="Google" id="ProtNLM"/>
    </source>
</evidence>
<evidence type="ECO:0000256" key="1">
    <source>
        <dbReference type="ARBA" id="ARBA00023015"/>
    </source>
</evidence>
<dbReference type="CDD" id="cd00067">
    <property type="entry name" value="GAL4"/>
    <property type="match status" value="2"/>
</dbReference>
<dbReference type="Proteomes" id="UP000559256">
    <property type="component" value="Unassembled WGS sequence"/>
</dbReference>
<dbReference type="Pfam" id="PF00172">
    <property type="entry name" value="Zn_clus"/>
    <property type="match status" value="2"/>
</dbReference>
<dbReference type="Gene3D" id="4.10.240.10">
    <property type="entry name" value="Zn(2)-C6 fungal-type DNA-binding domain"/>
    <property type="match status" value="2"/>
</dbReference>
<feature type="compositionally biased region" description="Low complexity" evidence="6">
    <location>
        <begin position="466"/>
        <end position="478"/>
    </location>
</feature>
<feature type="domain" description="Zn(2)-C6 fungal-type" evidence="7">
    <location>
        <begin position="489"/>
        <end position="519"/>
    </location>
</feature>
<feature type="region of interest" description="Disordered" evidence="6">
    <location>
        <begin position="617"/>
        <end position="673"/>
    </location>
</feature>
<accession>A0A8H5GR37</accession>
<feature type="region of interest" description="Disordered" evidence="6">
    <location>
        <begin position="268"/>
        <end position="296"/>
    </location>
</feature>
<dbReference type="InterPro" id="IPR001138">
    <property type="entry name" value="Zn2Cys6_DnaBD"/>
</dbReference>
<dbReference type="InterPro" id="IPR036864">
    <property type="entry name" value="Zn2-C6_fun-type_DNA-bd_sf"/>
</dbReference>
<reference evidence="9 10" key="1">
    <citation type="journal article" date="2020" name="ISME J.">
        <title>Uncovering the hidden diversity of litter-decomposition mechanisms in mushroom-forming fungi.</title>
        <authorList>
            <person name="Floudas D."/>
            <person name="Bentzer J."/>
            <person name="Ahren D."/>
            <person name="Johansson T."/>
            <person name="Persson P."/>
            <person name="Tunlid A."/>
        </authorList>
    </citation>
    <scope>NUCLEOTIDE SEQUENCE [LARGE SCALE GENOMIC DNA]</scope>
    <source>
        <strain evidence="9 10">CBS 291.85</strain>
    </source>
</reference>
<feature type="region of interest" description="Disordered" evidence="6">
    <location>
        <begin position="1"/>
        <end position="26"/>
    </location>
</feature>
<evidence type="ECO:0000313" key="9">
    <source>
        <dbReference type="EMBL" id="KAF5369461.1"/>
    </source>
</evidence>
<evidence type="ECO:0000256" key="3">
    <source>
        <dbReference type="ARBA" id="ARBA00023163"/>
    </source>
</evidence>
<dbReference type="SUPFAM" id="SSF57701">
    <property type="entry name" value="Zn2/Cys6 DNA-binding domain"/>
    <property type="match status" value="2"/>
</dbReference>
<dbReference type="PANTHER" id="PTHR31069">
    <property type="entry name" value="OLEATE-ACTIVATED TRANSCRIPTION FACTOR 1-RELATED"/>
    <property type="match status" value="1"/>
</dbReference>
<dbReference type="InterPro" id="IPR050675">
    <property type="entry name" value="OAF3"/>
</dbReference>
<dbReference type="EMBL" id="JAACJM010000013">
    <property type="protein sequence ID" value="KAF5369461.1"/>
    <property type="molecule type" value="Genomic_DNA"/>
</dbReference>
<name>A0A8H5GR37_9AGAR</name>
<dbReference type="GO" id="GO:0000978">
    <property type="term" value="F:RNA polymerase II cis-regulatory region sequence-specific DNA binding"/>
    <property type="evidence" value="ECO:0007669"/>
    <property type="project" value="TreeGrafter"/>
</dbReference>
<keyword evidence="1" id="KW-0805">Transcription regulation</keyword>
<dbReference type="GO" id="GO:0000981">
    <property type="term" value="F:DNA-binding transcription factor activity, RNA polymerase II-specific"/>
    <property type="evidence" value="ECO:0007669"/>
    <property type="project" value="InterPro"/>
</dbReference>
<dbReference type="SMART" id="SM00066">
    <property type="entry name" value="GAL4"/>
    <property type="match status" value="2"/>
</dbReference>
<evidence type="ECO:0000256" key="4">
    <source>
        <dbReference type="ARBA" id="ARBA00023242"/>
    </source>
</evidence>
<dbReference type="GO" id="GO:0008270">
    <property type="term" value="F:zinc ion binding"/>
    <property type="evidence" value="ECO:0007669"/>
    <property type="project" value="InterPro"/>
</dbReference>
<dbReference type="InterPro" id="IPR027417">
    <property type="entry name" value="P-loop_NTPase"/>
</dbReference>
<keyword evidence="2" id="KW-0238">DNA-binding</keyword>
<keyword evidence="10" id="KW-1185">Reference proteome</keyword>
<feature type="region of interest" description="Disordered" evidence="6">
    <location>
        <begin position="712"/>
        <end position="775"/>
    </location>
</feature>
<feature type="region of interest" description="Disordered" evidence="6">
    <location>
        <begin position="511"/>
        <end position="601"/>
    </location>
</feature>
<dbReference type="InterPro" id="IPR030379">
    <property type="entry name" value="G_SEPTIN_dom"/>
</dbReference>
<feature type="domain" description="Septin-type G" evidence="8">
    <location>
        <begin position="27"/>
        <end position="397"/>
    </location>
</feature>
<feature type="region of interest" description="Disordered" evidence="6">
    <location>
        <begin position="457"/>
        <end position="483"/>
    </location>
</feature>
<evidence type="ECO:0000256" key="5">
    <source>
        <dbReference type="RuleBase" id="RU004560"/>
    </source>
</evidence>
<comment type="caution">
    <text evidence="9">The sequence shown here is derived from an EMBL/GenBank/DDBJ whole genome shotgun (WGS) entry which is preliminary data.</text>
</comment>
<keyword evidence="5" id="KW-0547">Nucleotide-binding</keyword>
<dbReference type="PRINTS" id="PR00755">
    <property type="entry name" value="AFLATOXINBRP"/>
</dbReference>
<organism evidence="9 10">
    <name type="scientific">Tetrapyrgos nigripes</name>
    <dbReference type="NCBI Taxonomy" id="182062"/>
    <lineage>
        <taxon>Eukaryota</taxon>
        <taxon>Fungi</taxon>
        <taxon>Dikarya</taxon>
        <taxon>Basidiomycota</taxon>
        <taxon>Agaricomycotina</taxon>
        <taxon>Agaricomycetes</taxon>
        <taxon>Agaricomycetidae</taxon>
        <taxon>Agaricales</taxon>
        <taxon>Marasmiineae</taxon>
        <taxon>Marasmiaceae</taxon>
        <taxon>Tetrapyrgos</taxon>
    </lineage>
</organism>
<dbReference type="GO" id="GO:0005525">
    <property type="term" value="F:GTP binding"/>
    <property type="evidence" value="ECO:0007669"/>
    <property type="project" value="UniProtKB-KW"/>
</dbReference>
<keyword evidence="3" id="KW-0804">Transcription</keyword>
<dbReference type="OrthoDB" id="10261408at2759"/>
<keyword evidence="5" id="KW-0342">GTP-binding</keyword>
<gene>
    <name evidence="9" type="ORF">D9758_002738</name>
</gene>
<dbReference type="GO" id="GO:0045944">
    <property type="term" value="P:positive regulation of transcription by RNA polymerase II"/>
    <property type="evidence" value="ECO:0007669"/>
    <property type="project" value="TreeGrafter"/>
</dbReference>
<dbReference type="Pfam" id="PF00735">
    <property type="entry name" value="Septin"/>
    <property type="match status" value="3"/>
</dbReference>
<sequence length="817" mass="89433">MNADRDEDDPVPSSSSLLLPPMRHPSDTVHRPEFTLLVAGHRETSFLRLLLDTAFISQSASNDQLASVAKFVQGCSSHTSHIRSTSVDVDLDGVNASIGLTLIDTPSFDPSNDAAADRSFSDTLRFVEARLKEGVDAYDWRAQSGDRFVHLCIYFLDPDRILPPSIPAPPAPVIPRTRTNSFSQPDQEPVILEPPVSSNPLLYKPTLPLDDINRIRRLSARVNVLPVISRADLLCNERMSAIKMAVRKDLADAGIGFGIFDEVQGLETSNGYGHHPNGSSSSSTPPPTSPTGSSRLRLPYALISPDNYSHSDGVPRMSLSRTDLVQFYALPRRSLSDTRIQLGKYVRIYRWGTMDVLDPRHCDFVPLREAIFHHMDTLQNYTRDYLFKKFRTDYHQQHSTARHSLPQQHSLPHIAHLSHSSRPILAIDTAPSHSSMGRHPVLNMPLDISVTGARDIHSGSASRNISDSVSTKSSGSKTTKPRTKKITVACNFCRSRKLKCDGGRPACGQCVKRSNSCDYMPQNKRRGTVSRRKEDDSESESGEERSPDIPEPSVSPQTTSQPLQPMPHRTSVLEKPGPSDFPPSLPSISGLSNPPSRSRAVTHSGITRQFFPDNDLPAIATLSLPDPSPSTTPIPMSAPSLPPIRPASEQQAAQRKRAATVPGKGSRTHSTSGPKVVACNFCRARKTKCDGAHPTCSSCARRSLACEYVNDRGNHNRDGDSASGSGRKGAGTGAGLRRPSMASKATPATPAPDYSNIPSPPSSRMFPPTPADAYERRDIIMINTPEADLKRPMEHIDAQSLRPTKKMRISPMMTDIP</sequence>
<evidence type="ECO:0000259" key="7">
    <source>
        <dbReference type="PROSITE" id="PS50048"/>
    </source>
</evidence>
<feature type="compositionally biased region" description="Low complexity" evidence="6">
    <location>
        <begin position="12"/>
        <end position="21"/>
    </location>
</feature>
<dbReference type="PANTHER" id="PTHR31069:SF12">
    <property type="entry name" value="TRANSCRIPTION FACTOR DOMAIN-CONTAINING PROTEIN"/>
    <property type="match status" value="1"/>
</dbReference>
<evidence type="ECO:0000259" key="8">
    <source>
        <dbReference type="PROSITE" id="PS51719"/>
    </source>
</evidence>
<feature type="compositionally biased region" description="Polar residues" evidence="6">
    <location>
        <begin position="586"/>
        <end position="601"/>
    </location>
</feature>
<feature type="compositionally biased region" description="Polar residues" evidence="6">
    <location>
        <begin position="554"/>
        <end position="563"/>
    </location>
</feature>
<dbReference type="PROSITE" id="PS51719">
    <property type="entry name" value="G_SEPTIN"/>
    <property type="match status" value="1"/>
</dbReference>
<protein>
    <recommendedName>
        <fullName evidence="11">Zn(2)-C6 fungal-type domain-containing protein</fullName>
    </recommendedName>
</protein>
<evidence type="ECO:0000313" key="10">
    <source>
        <dbReference type="Proteomes" id="UP000559256"/>
    </source>
</evidence>
<feature type="domain" description="Zn(2)-C6 fungal-type" evidence="7">
    <location>
        <begin position="678"/>
        <end position="708"/>
    </location>
</feature>
<dbReference type="PROSITE" id="PS50048">
    <property type="entry name" value="ZN2_CY6_FUNGAL_2"/>
    <property type="match status" value="2"/>
</dbReference>
<comment type="similarity">
    <text evidence="5">Belongs to the TRAFAC class TrmE-Era-EngA-EngB-Septin-like GTPase superfamily. Septin GTPase family.</text>
</comment>